<dbReference type="RefSeq" id="WP_338395396.1">
    <property type="nucleotide sequence ID" value="NZ_AP025317.1"/>
</dbReference>
<keyword evidence="1" id="KW-0812">Transmembrane</keyword>
<organism evidence="2 3">
    <name type="scientific">Fulvitalea axinellae</name>
    <dbReference type="NCBI Taxonomy" id="1182444"/>
    <lineage>
        <taxon>Bacteria</taxon>
        <taxon>Pseudomonadati</taxon>
        <taxon>Bacteroidota</taxon>
        <taxon>Cytophagia</taxon>
        <taxon>Cytophagales</taxon>
        <taxon>Persicobacteraceae</taxon>
        <taxon>Fulvitalea</taxon>
    </lineage>
</organism>
<dbReference type="AlphaFoldDB" id="A0AAU9CT33"/>
<keyword evidence="2" id="KW-0614">Plasmid</keyword>
<reference evidence="2 3" key="1">
    <citation type="submission" date="2021-12" db="EMBL/GenBank/DDBJ databases">
        <title>Genome sequencing of bacteria with rrn-lacking chromosome and rrn-plasmid.</title>
        <authorList>
            <person name="Anda M."/>
            <person name="Iwasaki W."/>
        </authorList>
    </citation>
    <scope>NUCLEOTIDE SEQUENCE [LARGE SCALE GENOMIC DNA]</scope>
    <source>
        <strain evidence="2 3">DSM 100852</strain>
        <plasmid evidence="2 3">pFA3</plasmid>
    </source>
</reference>
<keyword evidence="1" id="KW-1133">Transmembrane helix</keyword>
<proteinExistence type="predicted"/>
<feature type="transmembrane region" description="Helical" evidence="1">
    <location>
        <begin position="42"/>
        <end position="60"/>
    </location>
</feature>
<geneLocation type="plasmid" evidence="2 3">
    <name>pFA3</name>
</geneLocation>
<gene>
    <name evidence="2" type="ORF">FUAX_46880</name>
</gene>
<protein>
    <recommendedName>
        <fullName evidence="4">YcxB-like protein domain-containing protein</fullName>
    </recommendedName>
</protein>
<dbReference type="KEGG" id="fax:FUAX_46880"/>
<name>A0AAU9CT33_9BACT</name>
<accession>A0AAU9CT33</accession>
<evidence type="ECO:0000256" key="1">
    <source>
        <dbReference type="SAM" id="Phobius"/>
    </source>
</evidence>
<feature type="transmembrane region" description="Helical" evidence="1">
    <location>
        <begin position="66"/>
        <end position="86"/>
    </location>
</feature>
<evidence type="ECO:0000313" key="2">
    <source>
        <dbReference type="EMBL" id="BDD12256.1"/>
    </source>
</evidence>
<dbReference type="EMBL" id="AP025317">
    <property type="protein sequence ID" value="BDD12256.1"/>
    <property type="molecule type" value="Genomic_DNA"/>
</dbReference>
<keyword evidence="3" id="KW-1185">Reference proteome</keyword>
<keyword evidence="1" id="KW-0472">Membrane</keyword>
<evidence type="ECO:0008006" key="4">
    <source>
        <dbReference type="Google" id="ProtNLM"/>
    </source>
</evidence>
<dbReference type="Proteomes" id="UP001348817">
    <property type="component" value="Plasmid pFA3"/>
</dbReference>
<sequence length="166" mass="18123">MEESYIVKKKASGVIRVSSRKTIVRALKDAASGIRENMHLKLLAGLGAAALIPLATRLFLGESGMVVNGLAALCITLLFFPLKTFLWTFAGAVRSKTYEIGENGIVVESGTLPWSLVDRISFDNGDFDVQYGDENHFYIPVSAFGEEELLQIKTWAIENGRSGHSA</sequence>
<evidence type="ECO:0000313" key="3">
    <source>
        <dbReference type="Proteomes" id="UP001348817"/>
    </source>
</evidence>